<evidence type="ECO:0000256" key="1">
    <source>
        <dbReference type="SAM" id="Phobius"/>
    </source>
</evidence>
<keyword evidence="1" id="KW-0472">Membrane</keyword>
<feature type="domain" description="Fatty acid desaturase" evidence="2">
    <location>
        <begin position="1"/>
        <end position="205"/>
    </location>
</feature>
<keyword evidence="1" id="KW-1133">Transmembrane helix</keyword>
<evidence type="ECO:0000313" key="4">
    <source>
        <dbReference type="Proteomes" id="UP000628017"/>
    </source>
</evidence>
<dbReference type="GO" id="GO:0042284">
    <property type="term" value="F:sphingolipid delta-4 desaturase activity"/>
    <property type="evidence" value="ECO:0007669"/>
    <property type="project" value="TreeGrafter"/>
</dbReference>
<dbReference type="EMBL" id="BMKA01000004">
    <property type="protein sequence ID" value="GGA25155.1"/>
    <property type="molecule type" value="Genomic_DNA"/>
</dbReference>
<proteinExistence type="predicted"/>
<sequence length="235" mass="28034">MHYTVFRTRWLNDLVGQICGYIIMLPHRFFRYEHCDHHTYTQIHGDDPELIPAPKTYGEYLLYLSAIPYWRNKFVEIFRHARGQLNDVERKFIPKEEYASVYRDARLMLSVYALLFVGMAVTGWWGLIWLWIIPVIMGEPVMRFIRMTEHVGRPTVAQMHENTRTNIVSMPWRFLCWNMNYHAEHHYVASVPYHTLPKLHEKLKDHIHVEKYGYVGAHVDIIRHIRSQKTAAEGV</sequence>
<reference evidence="3" key="1">
    <citation type="journal article" date="2014" name="Int. J. Syst. Evol. Microbiol.">
        <title>Complete genome sequence of Corynebacterium casei LMG S-19264T (=DSM 44701T), isolated from a smear-ripened cheese.</title>
        <authorList>
            <consortium name="US DOE Joint Genome Institute (JGI-PGF)"/>
            <person name="Walter F."/>
            <person name="Albersmeier A."/>
            <person name="Kalinowski J."/>
            <person name="Ruckert C."/>
        </authorList>
    </citation>
    <scope>NUCLEOTIDE SEQUENCE</scope>
    <source>
        <strain evidence="3">CGMCC 1.15880</strain>
    </source>
</reference>
<name>A0A916R0J0_9RHOB</name>
<dbReference type="AlphaFoldDB" id="A0A916R0J0"/>
<keyword evidence="1" id="KW-0812">Transmembrane</keyword>
<feature type="transmembrane region" description="Helical" evidence="1">
    <location>
        <begin position="111"/>
        <end position="137"/>
    </location>
</feature>
<accession>A0A916R0J0</accession>
<dbReference type="PANTHER" id="PTHR12879">
    <property type="entry name" value="SPHINGOLIPID DELTA 4 DESATURASE/C-4 HYDROXYLASE PROTEIN DES2"/>
    <property type="match status" value="1"/>
</dbReference>
<keyword evidence="4" id="KW-1185">Reference proteome</keyword>
<dbReference type="GO" id="GO:0016020">
    <property type="term" value="C:membrane"/>
    <property type="evidence" value="ECO:0007669"/>
    <property type="project" value="GOC"/>
</dbReference>
<dbReference type="Pfam" id="PF00487">
    <property type="entry name" value="FA_desaturase"/>
    <property type="match status" value="1"/>
</dbReference>
<organism evidence="3 4">
    <name type="scientific">Neptunicoccus cionae</name>
    <dbReference type="NCBI Taxonomy" id="2035344"/>
    <lineage>
        <taxon>Bacteria</taxon>
        <taxon>Pseudomonadati</taxon>
        <taxon>Pseudomonadota</taxon>
        <taxon>Alphaproteobacteria</taxon>
        <taxon>Rhodobacterales</taxon>
        <taxon>Paracoccaceae</taxon>
        <taxon>Neptunicoccus</taxon>
    </lineage>
</organism>
<dbReference type="PANTHER" id="PTHR12879:SF8">
    <property type="entry name" value="SPHINGOLIPID DELTA(4)-DESATURASE DES1"/>
    <property type="match status" value="1"/>
</dbReference>
<dbReference type="Proteomes" id="UP000628017">
    <property type="component" value="Unassembled WGS sequence"/>
</dbReference>
<reference evidence="3" key="2">
    <citation type="submission" date="2020-09" db="EMBL/GenBank/DDBJ databases">
        <authorList>
            <person name="Sun Q."/>
            <person name="Zhou Y."/>
        </authorList>
    </citation>
    <scope>NUCLEOTIDE SEQUENCE</scope>
    <source>
        <strain evidence="3">CGMCC 1.15880</strain>
    </source>
</reference>
<comment type="caution">
    <text evidence="3">The sequence shown here is derived from an EMBL/GenBank/DDBJ whole genome shotgun (WGS) entry which is preliminary data.</text>
</comment>
<dbReference type="InterPro" id="IPR005804">
    <property type="entry name" value="FA_desaturase_dom"/>
</dbReference>
<gene>
    <name evidence="3" type="ORF">GCM10011498_27580</name>
</gene>
<evidence type="ECO:0000259" key="2">
    <source>
        <dbReference type="Pfam" id="PF00487"/>
    </source>
</evidence>
<dbReference type="GO" id="GO:0046513">
    <property type="term" value="P:ceramide biosynthetic process"/>
    <property type="evidence" value="ECO:0007669"/>
    <property type="project" value="TreeGrafter"/>
</dbReference>
<protein>
    <recommendedName>
        <fullName evidence="2">Fatty acid desaturase domain-containing protein</fullName>
    </recommendedName>
</protein>
<evidence type="ECO:0000313" key="3">
    <source>
        <dbReference type="EMBL" id="GGA25155.1"/>
    </source>
</evidence>